<evidence type="ECO:0000313" key="8">
    <source>
        <dbReference type="Proteomes" id="UP000196878"/>
    </source>
</evidence>
<organism evidence="7 8">
    <name type="scientific">Haematobacter genomosp. 1</name>
    <dbReference type="NCBI Taxonomy" id="366618"/>
    <lineage>
        <taxon>Bacteria</taxon>
        <taxon>Pseudomonadati</taxon>
        <taxon>Pseudomonadota</taxon>
        <taxon>Alphaproteobacteria</taxon>
        <taxon>Rhodobacterales</taxon>
        <taxon>Paracoccaceae</taxon>
        <taxon>Haematobacter</taxon>
    </lineage>
</organism>
<gene>
    <name evidence="7" type="ORF">CDV49_12030</name>
</gene>
<feature type="transmembrane region" description="Helical" evidence="5">
    <location>
        <begin position="23"/>
        <end position="48"/>
    </location>
</feature>
<dbReference type="CDD" id="cd16424">
    <property type="entry name" value="VirB8"/>
    <property type="match status" value="1"/>
</dbReference>
<evidence type="ECO:0000256" key="3">
    <source>
        <dbReference type="ARBA" id="ARBA00022989"/>
    </source>
</evidence>
<keyword evidence="8" id="KW-1185">Reference proteome</keyword>
<dbReference type="InterPro" id="IPR007430">
    <property type="entry name" value="VirB8"/>
</dbReference>
<comment type="subcellular location">
    <subcellularLocation>
        <location evidence="1">Membrane</location>
        <topology evidence="1">Single-pass membrane protein</topology>
    </subcellularLocation>
</comment>
<dbReference type="EMBL" id="NIPW01000023">
    <property type="protein sequence ID" value="OWJ77142.1"/>
    <property type="molecule type" value="Genomic_DNA"/>
</dbReference>
<dbReference type="InterPro" id="IPR032710">
    <property type="entry name" value="NTF2-like_dom_sf"/>
</dbReference>
<keyword evidence="3 5" id="KW-1133">Transmembrane helix</keyword>
<evidence type="ECO:0000313" key="7">
    <source>
        <dbReference type="EMBL" id="OWJ77142.1"/>
    </source>
</evidence>
<dbReference type="GO" id="GO:0016020">
    <property type="term" value="C:membrane"/>
    <property type="evidence" value="ECO:0007669"/>
    <property type="project" value="UniProtKB-SubCell"/>
</dbReference>
<keyword evidence="4 5" id="KW-0472">Membrane</keyword>
<keyword evidence="2 5" id="KW-0812">Transmembrane</keyword>
<comment type="caution">
    <text evidence="7">The sequence shown here is derived from an EMBL/GenBank/DDBJ whole genome shotgun (WGS) entry which is preliminary data.</text>
</comment>
<evidence type="ECO:0000256" key="5">
    <source>
        <dbReference type="SAM" id="Phobius"/>
    </source>
</evidence>
<protein>
    <submittedName>
        <fullName evidence="7">Type IV secretion system protein VirB8</fullName>
    </submittedName>
</protein>
<dbReference type="Gene3D" id="3.10.450.230">
    <property type="entry name" value="VirB8 protein"/>
    <property type="match status" value="1"/>
</dbReference>
<accession>A0A212AAF7</accession>
<dbReference type="Proteomes" id="UP000196878">
    <property type="component" value="Unassembled WGS sequence"/>
</dbReference>
<name>A0A212AAF7_9RHOB</name>
<reference evidence="7 8" key="1">
    <citation type="submission" date="2016-12" db="EMBL/GenBank/DDBJ databases">
        <title>Comparison of Traditional DNA-DNA Hybridization with In Silico Genomic Analysis.</title>
        <authorList>
            <person name="Nicholson A.C."/>
            <person name="Humrighouse B.W."/>
            <person name="Graziano J."/>
            <person name="Lasker B."/>
            <person name="Whitney A.M."/>
            <person name="Mcquiston J.R."/>
        </authorList>
    </citation>
    <scope>NUCLEOTIDE SEQUENCE [LARGE SCALE GENOMIC DNA]</scope>
    <source>
        <strain evidence="7 8">H2240</strain>
    </source>
</reference>
<evidence type="ECO:0000256" key="1">
    <source>
        <dbReference type="ARBA" id="ARBA00004167"/>
    </source>
</evidence>
<evidence type="ECO:0000256" key="4">
    <source>
        <dbReference type="ARBA" id="ARBA00023136"/>
    </source>
</evidence>
<dbReference type="RefSeq" id="WP_088215679.1">
    <property type="nucleotide sequence ID" value="NZ_NIPW01000023.1"/>
</dbReference>
<dbReference type="OrthoDB" id="7366154at2"/>
<evidence type="ECO:0000256" key="2">
    <source>
        <dbReference type="ARBA" id="ARBA00022692"/>
    </source>
</evidence>
<dbReference type="SUPFAM" id="SSF54427">
    <property type="entry name" value="NTF2-like"/>
    <property type="match status" value="1"/>
</dbReference>
<dbReference type="AlphaFoldDB" id="A0A212AAF7"/>
<proteinExistence type="predicted"/>
<feature type="domain" description="Bacterial virulence protein VirB8" evidence="6">
    <location>
        <begin position="9"/>
        <end position="214"/>
    </location>
</feature>
<dbReference type="Pfam" id="PF04335">
    <property type="entry name" value="VirB8"/>
    <property type="match status" value="1"/>
</dbReference>
<evidence type="ECO:0000259" key="6">
    <source>
        <dbReference type="Pfam" id="PF04335"/>
    </source>
</evidence>
<sequence length="221" mass="24342">MTRVPLDAFEAELILGPRRQAKIAWATAATFGGLSLLLTVALVVMLPLKSSEVFTVLVDKTTGQAERIVEVAPMTLAEDRAVKEALLVAYVTDREGFIRQGIQQRLESVQRRSSGQARESLVRLWTASGNPDYPPAIYGEGAVVNVKVRAISFLSPSVAQVRLVKTLLRNGTETAAPFIATVEFDFAPRRERTLELVWENPLGFSVRNYAVTAETLEGTRR</sequence>